<dbReference type="Pfam" id="PF07732">
    <property type="entry name" value="Cu-oxidase_3"/>
    <property type="match status" value="1"/>
</dbReference>
<feature type="domain" description="Plastocyanin-like" evidence="6">
    <location>
        <begin position="190"/>
        <end position="325"/>
    </location>
</feature>
<dbReference type="Pfam" id="PF07731">
    <property type="entry name" value="Cu-oxidase_2"/>
    <property type="match status" value="1"/>
</dbReference>
<evidence type="ECO:0000313" key="10">
    <source>
        <dbReference type="Proteomes" id="UP000245768"/>
    </source>
</evidence>
<dbReference type="GO" id="GO:0005507">
    <property type="term" value="F:copper ion binding"/>
    <property type="evidence" value="ECO:0007669"/>
    <property type="project" value="InterPro"/>
</dbReference>
<feature type="domain" description="Plastocyanin-like" evidence="7">
    <location>
        <begin position="493"/>
        <end position="587"/>
    </location>
</feature>
<dbReference type="Proteomes" id="UP000245768">
    <property type="component" value="Unassembled WGS sequence"/>
</dbReference>
<dbReference type="InParanoid" id="A0A316YD08"/>
<dbReference type="CDD" id="cd13857">
    <property type="entry name" value="CuRO_1_Diphenol_Ox"/>
    <property type="match status" value="1"/>
</dbReference>
<accession>A0A316YD08</accession>
<dbReference type="PROSITE" id="PS00079">
    <property type="entry name" value="MULTICOPPER_OXIDASE1"/>
    <property type="match status" value="1"/>
</dbReference>
<dbReference type="AlphaFoldDB" id="A0A316YD08"/>
<evidence type="ECO:0000256" key="3">
    <source>
        <dbReference type="ARBA" id="ARBA00023002"/>
    </source>
</evidence>
<reference evidence="9 10" key="1">
    <citation type="journal article" date="2018" name="Mol. Biol. Evol.">
        <title>Broad Genomic Sampling Reveals a Smut Pathogenic Ancestry of the Fungal Clade Ustilaginomycotina.</title>
        <authorList>
            <person name="Kijpornyongpan T."/>
            <person name="Mondo S.J."/>
            <person name="Barry K."/>
            <person name="Sandor L."/>
            <person name="Lee J."/>
            <person name="Lipzen A."/>
            <person name="Pangilinan J."/>
            <person name="LaButti K."/>
            <person name="Hainaut M."/>
            <person name="Henrissat B."/>
            <person name="Grigoriev I.V."/>
            <person name="Spatafora J.W."/>
            <person name="Aime M.C."/>
        </authorList>
    </citation>
    <scope>NUCLEOTIDE SEQUENCE [LARGE SCALE GENOMIC DNA]</scope>
    <source>
        <strain evidence="9 10">MCA 4198</strain>
    </source>
</reference>
<dbReference type="InterPro" id="IPR008972">
    <property type="entry name" value="Cupredoxin"/>
</dbReference>
<keyword evidence="3" id="KW-0560">Oxidoreductase</keyword>
<dbReference type="InterPro" id="IPR011707">
    <property type="entry name" value="Cu-oxidase-like_N"/>
</dbReference>
<dbReference type="GeneID" id="37046289"/>
<feature type="domain" description="Plastocyanin-like" evidence="8">
    <location>
        <begin position="64"/>
        <end position="178"/>
    </location>
</feature>
<keyword evidence="4" id="KW-0186">Copper</keyword>
<dbReference type="STRING" id="215250.A0A316YD08"/>
<dbReference type="Gene3D" id="2.60.40.420">
    <property type="entry name" value="Cupredoxins - blue copper proteins"/>
    <property type="match status" value="3"/>
</dbReference>
<keyword evidence="5" id="KW-0325">Glycoprotein</keyword>
<keyword evidence="10" id="KW-1185">Reference proteome</keyword>
<dbReference type="SUPFAM" id="SSF49503">
    <property type="entry name" value="Cupredoxins"/>
    <property type="match status" value="3"/>
</dbReference>
<proteinExistence type="inferred from homology"/>
<dbReference type="InterPro" id="IPR045087">
    <property type="entry name" value="Cu-oxidase_fam"/>
</dbReference>
<evidence type="ECO:0000313" key="9">
    <source>
        <dbReference type="EMBL" id="PWN86558.1"/>
    </source>
</evidence>
<organism evidence="9 10">
    <name type="scientific">Acaromyces ingoldii</name>
    <dbReference type="NCBI Taxonomy" id="215250"/>
    <lineage>
        <taxon>Eukaryota</taxon>
        <taxon>Fungi</taxon>
        <taxon>Dikarya</taxon>
        <taxon>Basidiomycota</taxon>
        <taxon>Ustilaginomycotina</taxon>
        <taxon>Exobasidiomycetes</taxon>
        <taxon>Exobasidiales</taxon>
        <taxon>Cryptobasidiaceae</taxon>
        <taxon>Acaromyces</taxon>
    </lineage>
</organism>
<keyword evidence="2" id="KW-0479">Metal-binding</keyword>
<evidence type="ECO:0008006" key="11">
    <source>
        <dbReference type="Google" id="ProtNLM"/>
    </source>
</evidence>
<dbReference type="InterPro" id="IPR011706">
    <property type="entry name" value="Cu-oxidase_C"/>
</dbReference>
<evidence type="ECO:0000259" key="6">
    <source>
        <dbReference type="Pfam" id="PF00394"/>
    </source>
</evidence>
<dbReference type="PANTHER" id="PTHR11709">
    <property type="entry name" value="MULTI-COPPER OXIDASE"/>
    <property type="match status" value="1"/>
</dbReference>
<dbReference type="GO" id="GO:0016491">
    <property type="term" value="F:oxidoreductase activity"/>
    <property type="evidence" value="ECO:0007669"/>
    <property type="project" value="UniProtKB-KW"/>
</dbReference>
<evidence type="ECO:0000256" key="4">
    <source>
        <dbReference type="ARBA" id="ARBA00023008"/>
    </source>
</evidence>
<dbReference type="InterPro" id="IPR001117">
    <property type="entry name" value="Cu-oxidase_2nd"/>
</dbReference>
<dbReference type="PANTHER" id="PTHR11709:SF414">
    <property type="entry name" value="ADR239WP"/>
    <property type="match status" value="1"/>
</dbReference>
<dbReference type="EMBL" id="KZ819644">
    <property type="protein sequence ID" value="PWN86558.1"/>
    <property type="molecule type" value="Genomic_DNA"/>
</dbReference>
<dbReference type="InterPro" id="IPR033138">
    <property type="entry name" value="Cu_oxidase_CS"/>
</dbReference>
<evidence type="ECO:0000256" key="1">
    <source>
        <dbReference type="ARBA" id="ARBA00010609"/>
    </source>
</evidence>
<evidence type="ECO:0000259" key="7">
    <source>
        <dbReference type="Pfam" id="PF07731"/>
    </source>
</evidence>
<dbReference type="Pfam" id="PF00394">
    <property type="entry name" value="Cu-oxidase"/>
    <property type="match status" value="1"/>
</dbReference>
<name>A0A316YD08_9BASI</name>
<evidence type="ECO:0000256" key="5">
    <source>
        <dbReference type="ARBA" id="ARBA00023180"/>
    </source>
</evidence>
<protein>
    <recommendedName>
        <fullName evidence="11">Multicopper oxidase</fullName>
    </recommendedName>
</protein>
<evidence type="ECO:0000259" key="8">
    <source>
        <dbReference type="Pfam" id="PF07732"/>
    </source>
</evidence>
<comment type="similarity">
    <text evidence="1">Belongs to the multicopper oxidase family.</text>
</comment>
<evidence type="ECO:0000256" key="2">
    <source>
        <dbReference type="ARBA" id="ARBA00022723"/>
    </source>
</evidence>
<gene>
    <name evidence="9" type="ORF">FA10DRAFT_291891</name>
</gene>
<sequence length="616" mass="69082">MLTVARPPLLAQTVQKGSLTQPKTYEQNVPWKETGTRAKTADYTLDPHWDAHAPPQVRELTWTITRADAAPDGYSRQVISINGQYPGPLVEANEGDTLVVHVTNQLDELASVHWHGMNQNMTIFADGVPGFSQCPIPPGVTYTYRFKLEQWGTYWYHSHSSVQYIEGLHGPLIIHSRREAYQRGRDYDDEVLLFLYDWYHERTEVIAQALNSTKGYNHFLAAPPPQSSLVNGRGHFDCSKQALSQTPQTYSCVTPRLMPSLTLEPNKRYRFRMVNSGGHAMYHVTMDRDQFRLVATDGVDIHPSTQSIIPINIGQRYDAIVHTDQGGRGKGKTKPSSFWFRVRNQRICLAYDDAAADAEARVAVYYADPPAQGKAITKAAVVTDGVDKPEPTTTPIVDVLGPTCRDLDDHALVPVESLTKPNHEVRNVRSFATNFGVLTAMGENATLGRFFVNGVTARNHPYKPFLRDLHEGRNVSGDVAFAEFLDDVWVGDIIINNNDTAIVHPYHLHGRYFNIVARGPGVMTPEKWRNLDTSSATVPRRDTISIASHSYAVLRILTDTPGVWPMHCHITWHLAQGFLAAVLVHPNKLREPWAWPKESEDLCRAAKEPDDTETLA</sequence>
<dbReference type="RefSeq" id="XP_025373756.1">
    <property type="nucleotide sequence ID" value="XM_025524373.1"/>
</dbReference>
<dbReference type="OrthoDB" id="2121828at2759"/>